<dbReference type="PANTHER" id="PTHR30487:SF0">
    <property type="entry name" value="PREPILIN LEADER PEPTIDASE_N-METHYLTRANSFERASE-RELATED"/>
    <property type="match status" value="1"/>
</dbReference>
<feature type="transmembrane region" description="Helical" evidence="7">
    <location>
        <begin position="193"/>
        <end position="218"/>
    </location>
</feature>
<comment type="caution">
    <text evidence="10">The sequence shown here is derived from an EMBL/GenBank/DDBJ whole genome shotgun (WGS) entry which is preliminary data.</text>
</comment>
<gene>
    <name evidence="10" type="ORF">B9N65_05030</name>
</gene>
<keyword evidence="5 7" id="KW-1133">Transmembrane helix</keyword>
<dbReference type="InterPro" id="IPR000045">
    <property type="entry name" value="Prepilin_IV_endopep_pep"/>
</dbReference>
<dbReference type="InterPro" id="IPR050882">
    <property type="entry name" value="Prepilin_peptidase/N-MTase"/>
</dbReference>
<protein>
    <submittedName>
        <fullName evidence="10">Prepilin peptidase</fullName>
    </submittedName>
</protein>
<dbReference type="GO" id="GO:0006465">
    <property type="term" value="P:signal peptide processing"/>
    <property type="evidence" value="ECO:0007669"/>
    <property type="project" value="TreeGrafter"/>
</dbReference>
<evidence type="ECO:0000256" key="3">
    <source>
        <dbReference type="ARBA" id="ARBA00022475"/>
    </source>
</evidence>
<feature type="transmembrane region" description="Helical" evidence="7">
    <location>
        <begin position="161"/>
        <end position="181"/>
    </location>
</feature>
<evidence type="ECO:0000313" key="10">
    <source>
        <dbReference type="EMBL" id="OUT07886.1"/>
    </source>
</evidence>
<evidence type="ECO:0000256" key="6">
    <source>
        <dbReference type="ARBA" id="ARBA00023136"/>
    </source>
</evidence>
<reference evidence="10 11" key="1">
    <citation type="submission" date="2017-04" db="EMBL/GenBank/DDBJ databases">
        <title>Complete genome of Campylobacter concisus ATCC 33237T and draft genomes for an additional eight well characterized C. concisus strains.</title>
        <authorList>
            <person name="Cornelius A.J."/>
            <person name="Miller W.G."/>
            <person name="Lastovica A.J."/>
            <person name="On S.L."/>
            <person name="French N.P."/>
            <person name="Vandenberg O."/>
            <person name="Biggs P.J."/>
        </authorList>
    </citation>
    <scope>NUCLEOTIDE SEQUENCE [LARGE SCALE GENOMIC DNA]</scope>
    <source>
        <strain evidence="10 11">CCUG 19995</strain>
    </source>
</reference>
<evidence type="ECO:0000259" key="8">
    <source>
        <dbReference type="Pfam" id="PF01478"/>
    </source>
</evidence>
<keyword evidence="6 7" id="KW-0472">Membrane</keyword>
<dbReference type="Pfam" id="PF06750">
    <property type="entry name" value="A24_N_bact"/>
    <property type="match status" value="1"/>
</dbReference>
<dbReference type="InterPro" id="IPR010627">
    <property type="entry name" value="Prepilin_pept_A24_N"/>
</dbReference>
<dbReference type="Gene3D" id="1.20.120.1220">
    <property type="match status" value="1"/>
</dbReference>
<evidence type="ECO:0000256" key="4">
    <source>
        <dbReference type="ARBA" id="ARBA00022692"/>
    </source>
</evidence>
<sequence>MDILVIFFAVFAFVFGICVGSFSNVLIYRLPRNESINFPASHCPKCSHKLNFYHNIPLFSWLFLGGKCAFCKQKISLVYPLVELASGLLFLICFFKECGEILSVETLLYALFLGLCFIMLLALSVIDIRYKAVPDALLFAALFFAFGYALLLFVFKGNFAQILNLTLFGFIFWALRFVVSYAMKKEAMGSADIFIAAIIGAILPAKFALVAIYLAALLTLPVYALVRKKGYELAFVPFLSLGLLVTYAFDGQILEILRFIYE</sequence>
<feature type="transmembrane region" description="Helical" evidence="7">
    <location>
        <begin position="107"/>
        <end position="125"/>
    </location>
</feature>
<dbReference type="Pfam" id="PF01478">
    <property type="entry name" value="Peptidase_A24"/>
    <property type="match status" value="1"/>
</dbReference>
<evidence type="ECO:0000256" key="2">
    <source>
        <dbReference type="ARBA" id="ARBA00005801"/>
    </source>
</evidence>
<name>A0A1Y5MH16_9BACT</name>
<dbReference type="GO" id="GO:0004190">
    <property type="term" value="F:aspartic-type endopeptidase activity"/>
    <property type="evidence" value="ECO:0007669"/>
    <property type="project" value="InterPro"/>
</dbReference>
<feature type="transmembrane region" description="Helical" evidence="7">
    <location>
        <begin position="230"/>
        <end position="249"/>
    </location>
</feature>
<dbReference type="PANTHER" id="PTHR30487">
    <property type="entry name" value="TYPE 4 PREPILIN-LIKE PROTEINS LEADER PEPTIDE-PROCESSING ENZYME"/>
    <property type="match status" value="1"/>
</dbReference>
<feature type="domain" description="Prepilin peptidase A24 N-terminal" evidence="9">
    <location>
        <begin position="14"/>
        <end position="95"/>
    </location>
</feature>
<evidence type="ECO:0000256" key="5">
    <source>
        <dbReference type="ARBA" id="ARBA00022989"/>
    </source>
</evidence>
<feature type="transmembrane region" description="Helical" evidence="7">
    <location>
        <begin position="6"/>
        <end position="28"/>
    </location>
</feature>
<dbReference type="EMBL" id="NDYN01000005">
    <property type="protein sequence ID" value="OUT07886.1"/>
    <property type="molecule type" value="Genomic_DNA"/>
</dbReference>
<evidence type="ECO:0000256" key="1">
    <source>
        <dbReference type="ARBA" id="ARBA00004651"/>
    </source>
</evidence>
<feature type="transmembrane region" description="Helical" evidence="7">
    <location>
        <begin position="137"/>
        <end position="155"/>
    </location>
</feature>
<evidence type="ECO:0000259" key="9">
    <source>
        <dbReference type="Pfam" id="PF06750"/>
    </source>
</evidence>
<evidence type="ECO:0000256" key="7">
    <source>
        <dbReference type="SAM" id="Phobius"/>
    </source>
</evidence>
<dbReference type="AlphaFoldDB" id="A0A1Y5MH16"/>
<dbReference type="Proteomes" id="UP000196317">
    <property type="component" value="Unassembled WGS sequence"/>
</dbReference>
<accession>A0A1Y5MH16</accession>
<organism evidence="10 11">
    <name type="scientific">Campylobacter concisus</name>
    <dbReference type="NCBI Taxonomy" id="199"/>
    <lineage>
        <taxon>Bacteria</taxon>
        <taxon>Pseudomonadati</taxon>
        <taxon>Campylobacterota</taxon>
        <taxon>Epsilonproteobacteria</taxon>
        <taxon>Campylobacterales</taxon>
        <taxon>Campylobacteraceae</taxon>
        <taxon>Campylobacter</taxon>
    </lineage>
</organism>
<keyword evidence="3" id="KW-1003">Cell membrane</keyword>
<dbReference type="GO" id="GO:0005886">
    <property type="term" value="C:plasma membrane"/>
    <property type="evidence" value="ECO:0007669"/>
    <property type="project" value="UniProtKB-SubCell"/>
</dbReference>
<feature type="transmembrane region" description="Helical" evidence="7">
    <location>
        <begin position="77"/>
        <end position="95"/>
    </location>
</feature>
<proteinExistence type="inferred from homology"/>
<comment type="similarity">
    <text evidence="2">Belongs to the peptidase A24 family.</text>
</comment>
<evidence type="ECO:0000313" key="11">
    <source>
        <dbReference type="Proteomes" id="UP000196317"/>
    </source>
</evidence>
<feature type="domain" description="Prepilin type IV endopeptidase peptidase" evidence="8">
    <location>
        <begin position="115"/>
        <end position="221"/>
    </location>
</feature>
<dbReference type="RefSeq" id="WP_087583299.1">
    <property type="nucleotide sequence ID" value="NZ_NDYN01000005.1"/>
</dbReference>
<comment type="subcellular location">
    <subcellularLocation>
        <location evidence="1">Cell membrane</location>
        <topology evidence="1">Multi-pass membrane protein</topology>
    </subcellularLocation>
</comment>
<keyword evidence="4 7" id="KW-0812">Transmembrane</keyword>